<dbReference type="Proteomes" id="UP000006052">
    <property type="component" value="Chromosome"/>
</dbReference>
<accession>I3YNB6</accession>
<protein>
    <recommendedName>
        <fullName evidence="1">DUF4209 domain-containing protein</fullName>
    </recommendedName>
</protein>
<dbReference type="AlphaFoldDB" id="I3YNB6"/>
<feature type="domain" description="DUF4209" evidence="1">
    <location>
        <begin position="462"/>
        <end position="555"/>
    </location>
</feature>
<organism evidence="2 3">
    <name type="scientific">Alistipes finegoldii (strain DSM 17242 / JCM 16770 / CCUG 46020 / CIP 107999 / KCTC 15236 / AHN 2437)</name>
    <dbReference type="NCBI Taxonomy" id="679935"/>
    <lineage>
        <taxon>Bacteria</taxon>
        <taxon>Pseudomonadati</taxon>
        <taxon>Bacteroidota</taxon>
        <taxon>Bacteroidia</taxon>
        <taxon>Bacteroidales</taxon>
        <taxon>Rikenellaceae</taxon>
        <taxon>Alistipes</taxon>
    </lineage>
</organism>
<dbReference type="PATRIC" id="fig|679935.3.peg.2118"/>
<gene>
    <name evidence="2" type="ordered locus">Alfi_2200</name>
</gene>
<dbReference type="KEGG" id="afd:Alfi_2200"/>
<evidence type="ECO:0000313" key="2">
    <source>
        <dbReference type="EMBL" id="AFL78484.1"/>
    </source>
</evidence>
<evidence type="ECO:0000313" key="3">
    <source>
        <dbReference type="Proteomes" id="UP000006052"/>
    </source>
</evidence>
<dbReference type="HOGENOM" id="CLU_030413_0_0_10"/>
<proteinExistence type="predicted"/>
<sequence>MGTVFGLSWMRAGTSRNAAGEEIDIYEPDVRNLKPDDFEYYEDRYKACHSLFPKTEYGLLVYFGHATPYSKRNDFKSELGLKLSELAKIYWDKSLEGGEHNHNFQHYFRILTLAFNIFQRAKLTAELDVLCAEIIDHHDSWDIHRGDSLRGMLDLSGLMADNYSLFKDKVDFNHVVEKNLSAAHELEKTYTWGAIYIVDRCIKIRTKQNADSKDLIYYKAQLYEKMAGERDEEFVCLTFIEKALRLYKIAQSAEKVAQMEAAYMATRSQITLNTQFFKEFPPEYLKYVTKMINEIIATSDENGILSELTDASWFTDIAQIKAQAEVNQRGSLVPFLATTVIKDKFGNTVDQYITDEEIKEMFFWEEYGFAHQIGMRNLHQFILEVYKAGKLSYDSLLRYLENTWFNVPVPRTYNGQHIEVRVLDVLRPGLKLFFSELEATMKESDNYEFDYITVTDTLTLKIESILRLYCERIGIPTMKPREKAGVQLMMEKLLDDLLSDLKDTPERATGFREEDRLLLKYVLTLKGHNLRNRVAHGLMEAWEYNYFPNIVILLVILLRLSNYFK</sequence>
<dbReference type="eggNOG" id="ENOG5032RHD">
    <property type="taxonomic scope" value="Bacteria"/>
</dbReference>
<dbReference type="InterPro" id="IPR025209">
    <property type="entry name" value="DUF4209"/>
</dbReference>
<dbReference type="EMBL" id="CP003274">
    <property type="protein sequence ID" value="AFL78484.1"/>
    <property type="molecule type" value="Genomic_DNA"/>
</dbReference>
<reference evidence="3" key="1">
    <citation type="journal article" date="2013" name="Stand. Genomic Sci.">
        <title>Complete genome sequence of the bile-resistant pigment-producing anaerobe Alistipes finegoldii type strain (AHN2437(T)).</title>
        <authorList>
            <person name="Mavromatis K."/>
            <person name="Stackebrandt E."/>
            <person name="Munk C."/>
            <person name="Lapidus A."/>
            <person name="Nolan M."/>
            <person name="Lucas S."/>
            <person name="Hammon N."/>
            <person name="Deshpande S."/>
            <person name="Cheng J.F."/>
            <person name="Tapia R."/>
            <person name="Goodwin L.A."/>
            <person name="Pitluck S."/>
            <person name="Liolios K."/>
            <person name="Pagani I."/>
            <person name="Ivanova N."/>
            <person name="Mikhailova N."/>
            <person name="Huntemann M."/>
            <person name="Pati A."/>
            <person name="Chen A."/>
            <person name="Palaniappan K."/>
            <person name="Land M."/>
            <person name="Hauser L."/>
            <person name="Rohde M."/>
            <person name="Gronow S."/>
            <person name="Goker M."/>
            <person name="Detter J.C."/>
            <person name="Bristow J."/>
            <person name="Eisen J.A."/>
            <person name="Markowitz V."/>
            <person name="Hugenholtz P."/>
            <person name="Kyrpides N.C."/>
            <person name="Klenk H.P."/>
            <person name="Woyke T."/>
        </authorList>
    </citation>
    <scope>NUCLEOTIDE SEQUENCE</scope>
    <source>
        <strain evidence="3">DSM 17242 / JCM 16770 / AHN 2437 / CCUG 46020 / CIP 107999</strain>
    </source>
</reference>
<name>I3YNB6_ALIFI</name>
<dbReference type="Pfam" id="PF13910">
    <property type="entry name" value="DUF4209"/>
    <property type="match status" value="1"/>
</dbReference>
<evidence type="ECO:0000259" key="1">
    <source>
        <dbReference type="Pfam" id="PF13910"/>
    </source>
</evidence>